<reference evidence="2" key="1">
    <citation type="submission" date="2022-11" db="EMBL/GenBank/DDBJ databases">
        <authorList>
            <person name="Kikuchi T."/>
        </authorList>
    </citation>
    <scope>NUCLEOTIDE SEQUENCE</scope>
    <source>
        <strain evidence="2">PS1010</strain>
    </source>
</reference>
<dbReference type="Gene3D" id="3.30.710.10">
    <property type="entry name" value="Potassium Channel Kv1.1, Chain A"/>
    <property type="match status" value="1"/>
</dbReference>
<dbReference type="SUPFAM" id="SSF54695">
    <property type="entry name" value="POZ domain"/>
    <property type="match status" value="1"/>
</dbReference>
<dbReference type="CDD" id="cd18186">
    <property type="entry name" value="BTB_POZ_ZBTB_KLHL-like"/>
    <property type="match status" value="1"/>
</dbReference>
<dbReference type="InterPro" id="IPR008974">
    <property type="entry name" value="TRAF-like"/>
</dbReference>
<dbReference type="PANTHER" id="PTHR47022">
    <property type="entry name" value="BTB AND MATH DOMAIN-CONTAINING PROTEIN 36-RELATED"/>
    <property type="match status" value="1"/>
</dbReference>
<evidence type="ECO:0000313" key="3">
    <source>
        <dbReference type="Proteomes" id="UP001152747"/>
    </source>
</evidence>
<evidence type="ECO:0000313" key="2">
    <source>
        <dbReference type="EMBL" id="CAI5447094.1"/>
    </source>
</evidence>
<dbReference type="Pfam" id="PF00651">
    <property type="entry name" value="BTB"/>
    <property type="match status" value="1"/>
</dbReference>
<name>A0A9P1IK80_9PELO</name>
<dbReference type="Gene3D" id="2.60.210.10">
    <property type="entry name" value="Apoptosis, Tumor Necrosis Factor Receptor Associated Protein 2, Chain A"/>
    <property type="match status" value="1"/>
</dbReference>
<evidence type="ECO:0000259" key="1">
    <source>
        <dbReference type="PROSITE" id="PS50097"/>
    </source>
</evidence>
<sequence>MAGKIEGLITLNLSYPYKSNNILSSSEVCVIGDLPWYISYHFHEISGKDQLAINLNCNNSSNLWSCDAQVEIRLLPREKKPGLIKTFKNTFNAKSRSSGIADFSSRVELKPMVTSAGEHETHKIEASIVLTNIRGVLNVPNIDFLGDISDDNLSNVTFIFDSEKSQKLHANKSYLSLHSPVFKSMFFSNFAEQNQEQIVLDDSFEEFHELLQVIYPTRKPIDEKNVEFLIRLADKYAITHVMYECERFLMESEKVGVIQKLIVSDDLSLAKLQDNCFRKLVQIEQITSLRETKGYEKLSESVKLELLEKVFQILKK</sequence>
<dbReference type="EMBL" id="CANHGI010000004">
    <property type="protein sequence ID" value="CAI5447094.1"/>
    <property type="molecule type" value="Genomic_DNA"/>
</dbReference>
<dbReference type="PANTHER" id="PTHR47022:SF1">
    <property type="entry name" value="BTB AND MATH DOMAIN-CONTAINING PROTEIN 36-RELATED"/>
    <property type="match status" value="1"/>
</dbReference>
<organism evidence="2 3">
    <name type="scientific">Caenorhabditis angaria</name>
    <dbReference type="NCBI Taxonomy" id="860376"/>
    <lineage>
        <taxon>Eukaryota</taxon>
        <taxon>Metazoa</taxon>
        <taxon>Ecdysozoa</taxon>
        <taxon>Nematoda</taxon>
        <taxon>Chromadorea</taxon>
        <taxon>Rhabditida</taxon>
        <taxon>Rhabditina</taxon>
        <taxon>Rhabditomorpha</taxon>
        <taxon>Rhabditoidea</taxon>
        <taxon>Rhabditidae</taxon>
        <taxon>Peloderinae</taxon>
        <taxon>Caenorhabditis</taxon>
    </lineage>
</organism>
<feature type="domain" description="BTB" evidence="1">
    <location>
        <begin position="154"/>
        <end position="223"/>
    </location>
</feature>
<dbReference type="SUPFAM" id="SSF49599">
    <property type="entry name" value="TRAF domain-like"/>
    <property type="match status" value="1"/>
</dbReference>
<dbReference type="SMART" id="SM00225">
    <property type="entry name" value="BTB"/>
    <property type="match status" value="1"/>
</dbReference>
<protein>
    <recommendedName>
        <fullName evidence="1">BTB domain-containing protein</fullName>
    </recommendedName>
</protein>
<accession>A0A9P1IK80</accession>
<dbReference type="PROSITE" id="PS50097">
    <property type="entry name" value="BTB"/>
    <property type="match status" value="1"/>
</dbReference>
<proteinExistence type="predicted"/>
<dbReference type="InterPro" id="IPR000210">
    <property type="entry name" value="BTB/POZ_dom"/>
</dbReference>
<gene>
    <name evidence="2" type="ORF">CAMP_LOCUS9731</name>
</gene>
<dbReference type="OrthoDB" id="5858638at2759"/>
<keyword evidence="3" id="KW-1185">Reference proteome</keyword>
<comment type="caution">
    <text evidence="2">The sequence shown here is derived from an EMBL/GenBank/DDBJ whole genome shotgun (WGS) entry which is preliminary data.</text>
</comment>
<dbReference type="InterPro" id="IPR011333">
    <property type="entry name" value="SKP1/BTB/POZ_sf"/>
</dbReference>
<dbReference type="Proteomes" id="UP001152747">
    <property type="component" value="Unassembled WGS sequence"/>
</dbReference>
<dbReference type="AlphaFoldDB" id="A0A9P1IK80"/>